<evidence type="ECO:0000313" key="2">
    <source>
        <dbReference type="Proteomes" id="UP000259465"/>
    </source>
</evidence>
<sequence>MASPASLVNKQGRRTLFMSVKNLFTICCASAGWIEMGVETELKMLMYHVYIPLFRSFSPCLALAREIVNTFLRAARTAT</sequence>
<organism evidence="1 2">
    <name type="scientific">Chromobacterium rhizoryzae</name>
    <dbReference type="NCBI Taxonomy" id="1778675"/>
    <lineage>
        <taxon>Bacteria</taxon>
        <taxon>Pseudomonadati</taxon>
        <taxon>Pseudomonadota</taxon>
        <taxon>Betaproteobacteria</taxon>
        <taxon>Neisseriales</taxon>
        <taxon>Chromobacteriaceae</taxon>
        <taxon>Chromobacterium</taxon>
    </lineage>
</organism>
<reference evidence="1 2" key="1">
    <citation type="submission" date="2018-08" db="EMBL/GenBank/DDBJ databases">
        <title>Complete genome sequence of JP2-74.</title>
        <authorList>
            <person name="Wu L."/>
        </authorList>
    </citation>
    <scope>NUCLEOTIDE SEQUENCE [LARGE SCALE GENOMIC DNA]</scope>
    <source>
        <strain evidence="1 2">JP2-74</strain>
    </source>
</reference>
<protein>
    <submittedName>
        <fullName evidence="1">Uncharacterized protein</fullName>
    </submittedName>
</protein>
<dbReference type="AlphaFoldDB" id="A0AAD0RR61"/>
<gene>
    <name evidence="1" type="ORF">D1345_13565</name>
</gene>
<keyword evidence="2" id="KW-1185">Reference proteome</keyword>
<name>A0AAD0RR61_9NEIS</name>
<evidence type="ECO:0000313" key="1">
    <source>
        <dbReference type="EMBL" id="AXT47162.1"/>
    </source>
</evidence>
<dbReference type="EMBL" id="CP031968">
    <property type="protein sequence ID" value="AXT47162.1"/>
    <property type="molecule type" value="Genomic_DNA"/>
</dbReference>
<dbReference type="Proteomes" id="UP000259465">
    <property type="component" value="Chromosome"/>
</dbReference>
<proteinExistence type="predicted"/>
<accession>A0AAD0RR61</accession>
<dbReference type="KEGG" id="crz:D1345_13565"/>